<sequence length="182" mass="20071">MNETELVERCRTGDRAAFAELIAPSRQRVWAICMQITGNRHDAEDALQDALIAAWKNLDKFRGTSAFGTWLYRIASNASLTVGRRRRGEVLDEQIDLDHAAGGSAIADSVADGDAVFQALSLLPEQFRVAIVLREYARMSYREIADHQGVGVQTVKSRIGRARTQLVELLSPVLLGAEEMSA</sequence>
<organism evidence="1 2">
    <name type="scientific">Rhodococcus sacchari</name>
    <dbReference type="NCBI Taxonomy" id="2962047"/>
    <lineage>
        <taxon>Bacteria</taxon>
        <taxon>Bacillati</taxon>
        <taxon>Actinomycetota</taxon>
        <taxon>Actinomycetes</taxon>
        <taxon>Mycobacteriales</taxon>
        <taxon>Nocardiaceae</taxon>
        <taxon>Rhodococcus</taxon>
    </lineage>
</organism>
<proteinExistence type="predicted"/>
<dbReference type="Proteomes" id="UP001156484">
    <property type="component" value="Chromosome"/>
</dbReference>
<gene>
    <name evidence="1" type="ORF">OED52_19345</name>
</gene>
<keyword evidence="2" id="KW-1185">Reference proteome</keyword>
<name>A0ACD4DFB1_9NOCA</name>
<protein>
    <submittedName>
        <fullName evidence="1">Sigma-70 family RNA polymerase sigma factor</fullName>
    </submittedName>
</protein>
<accession>A0ACD4DFB1</accession>
<reference evidence="1" key="1">
    <citation type="submission" date="2022-10" db="EMBL/GenBank/DDBJ databases">
        <title>Rhodococcus ferula Z13 complete genome.</title>
        <authorList>
            <person name="Long X."/>
            <person name="Zang M."/>
        </authorList>
    </citation>
    <scope>NUCLEOTIDE SEQUENCE</scope>
    <source>
        <strain evidence="1">Z13</strain>
    </source>
</reference>
<dbReference type="EMBL" id="CP107551">
    <property type="protein sequence ID" value="UYP18764.1"/>
    <property type="molecule type" value="Genomic_DNA"/>
</dbReference>
<evidence type="ECO:0000313" key="1">
    <source>
        <dbReference type="EMBL" id="UYP18764.1"/>
    </source>
</evidence>
<evidence type="ECO:0000313" key="2">
    <source>
        <dbReference type="Proteomes" id="UP001156484"/>
    </source>
</evidence>